<dbReference type="InterPro" id="IPR010998">
    <property type="entry name" value="Integrase_recombinase_N"/>
</dbReference>
<sequence length="228" mass="25759">MEPTVPSALERLVDDYIVNRRAAGASRKTIANLALALKRVFLPWCGRQGITDVAQLTSRHLDRLSTELLDHGGSRGELSRASVWTYTRNVRLFLAWAQAEGERVEARVQLPTLPKPLVTVLDRQEIQRVEDAADSERDKLIVRVLADSGLRVGELVKLRTGDVVEQERKSYLRVFGRSQGGGAKGDRSRLVPISPMLARRLRRYAERQRPADVRTDRLFVGRRRAARS</sequence>
<dbReference type="GO" id="GO:0003677">
    <property type="term" value="F:DNA binding"/>
    <property type="evidence" value="ECO:0007669"/>
    <property type="project" value="UniProtKB-UniRule"/>
</dbReference>
<proteinExistence type="inferred from homology"/>
<accession>A0A934N7H3</accession>
<evidence type="ECO:0000259" key="5">
    <source>
        <dbReference type="PROSITE" id="PS51898"/>
    </source>
</evidence>
<dbReference type="Pfam" id="PF00589">
    <property type="entry name" value="Phage_integrase"/>
    <property type="match status" value="1"/>
</dbReference>
<feature type="domain" description="Core-binding (CB)" evidence="6">
    <location>
        <begin position="3"/>
        <end position="98"/>
    </location>
</feature>
<gene>
    <name evidence="7" type="ORF">JF922_00250</name>
</gene>
<comment type="similarity">
    <text evidence="1">Belongs to the 'phage' integrase family.</text>
</comment>
<dbReference type="InterPro" id="IPR044068">
    <property type="entry name" value="CB"/>
</dbReference>
<organism evidence="7 8">
    <name type="scientific">Candidatus Nephthysia bennettiae</name>
    <dbReference type="NCBI Taxonomy" id="3127016"/>
    <lineage>
        <taxon>Bacteria</taxon>
        <taxon>Bacillati</taxon>
        <taxon>Candidatus Dormiibacterota</taxon>
        <taxon>Candidatus Dormibacteria</taxon>
        <taxon>Candidatus Dormibacterales</taxon>
        <taxon>Candidatus Dormibacteraceae</taxon>
        <taxon>Candidatus Nephthysia</taxon>
    </lineage>
</organism>
<evidence type="ECO:0000256" key="3">
    <source>
        <dbReference type="ARBA" id="ARBA00023172"/>
    </source>
</evidence>
<dbReference type="Gene3D" id="1.10.150.130">
    <property type="match status" value="1"/>
</dbReference>
<evidence type="ECO:0000256" key="1">
    <source>
        <dbReference type="ARBA" id="ARBA00008857"/>
    </source>
</evidence>
<dbReference type="PANTHER" id="PTHR30349:SF41">
    <property type="entry name" value="INTEGRASE_RECOMBINASE PROTEIN MJ0367-RELATED"/>
    <property type="match status" value="1"/>
</dbReference>
<dbReference type="SUPFAM" id="SSF56349">
    <property type="entry name" value="DNA breaking-rejoining enzymes"/>
    <property type="match status" value="1"/>
</dbReference>
<dbReference type="AlphaFoldDB" id="A0A934N7H3"/>
<evidence type="ECO:0000259" key="6">
    <source>
        <dbReference type="PROSITE" id="PS51900"/>
    </source>
</evidence>
<keyword evidence="3" id="KW-0233">DNA recombination</keyword>
<dbReference type="GO" id="GO:0015074">
    <property type="term" value="P:DNA integration"/>
    <property type="evidence" value="ECO:0007669"/>
    <property type="project" value="InterPro"/>
</dbReference>
<feature type="domain" description="Tyr recombinase" evidence="5">
    <location>
        <begin position="116"/>
        <end position="228"/>
    </location>
</feature>
<comment type="caution">
    <text evidence="7">The sequence shown here is derived from an EMBL/GenBank/DDBJ whole genome shotgun (WGS) entry which is preliminary data.</text>
</comment>
<dbReference type="Gene3D" id="1.10.443.10">
    <property type="entry name" value="Intergrase catalytic core"/>
    <property type="match status" value="1"/>
</dbReference>
<name>A0A934N7H3_9BACT</name>
<dbReference type="RefSeq" id="WP_338198342.1">
    <property type="nucleotide sequence ID" value="NZ_JAEKNR010000003.1"/>
</dbReference>
<dbReference type="InterPro" id="IPR013762">
    <property type="entry name" value="Integrase-like_cat_sf"/>
</dbReference>
<evidence type="ECO:0000313" key="7">
    <source>
        <dbReference type="EMBL" id="MBJ7596509.1"/>
    </source>
</evidence>
<evidence type="ECO:0000256" key="2">
    <source>
        <dbReference type="ARBA" id="ARBA00023125"/>
    </source>
</evidence>
<feature type="non-terminal residue" evidence="7">
    <location>
        <position position="228"/>
    </location>
</feature>
<keyword evidence="8" id="KW-1185">Reference proteome</keyword>
<dbReference type="GO" id="GO:0006310">
    <property type="term" value="P:DNA recombination"/>
    <property type="evidence" value="ECO:0007669"/>
    <property type="project" value="UniProtKB-KW"/>
</dbReference>
<dbReference type="PANTHER" id="PTHR30349">
    <property type="entry name" value="PHAGE INTEGRASE-RELATED"/>
    <property type="match status" value="1"/>
</dbReference>
<dbReference type="PROSITE" id="PS51900">
    <property type="entry name" value="CB"/>
    <property type="match status" value="1"/>
</dbReference>
<reference evidence="7" key="1">
    <citation type="submission" date="2020-10" db="EMBL/GenBank/DDBJ databases">
        <title>Ca. Dormibacterota MAGs.</title>
        <authorList>
            <person name="Montgomery K."/>
        </authorList>
    </citation>
    <scope>NUCLEOTIDE SEQUENCE [LARGE SCALE GENOMIC DNA]</scope>
    <source>
        <strain evidence="7">SC8812_S17_10</strain>
    </source>
</reference>
<keyword evidence="2 4" id="KW-0238">DNA-binding</keyword>
<protein>
    <submittedName>
        <fullName evidence="7">Tyrosine-type recombinase/integrase</fullName>
    </submittedName>
</protein>
<dbReference type="InterPro" id="IPR002104">
    <property type="entry name" value="Integrase_catalytic"/>
</dbReference>
<evidence type="ECO:0000313" key="8">
    <source>
        <dbReference type="Proteomes" id="UP000612893"/>
    </source>
</evidence>
<dbReference type="PROSITE" id="PS51898">
    <property type="entry name" value="TYR_RECOMBINASE"/>
    <property type="match status" value="1"/>
</dbReference>
<dbReference type="Proteomes" id="UP000612893">
    <property type="component" value="Unassembled WGS sequence"/>
</dbReference>
<dbReference type="InterPro" id="IPR011010">
    <property type="entry name" value="DNA_brk_join_enz"/>
</dbReference>
<evidence type="ECO:0000256" key="4">
    <source>
        <dbReference type="PROSITE-ProRule" id="PRU01248"/>
    </source>
</evidence>
<dbReference type="InterPro" id="IPR050090">
    <property type="entry name" value="Tyrosine_recombinase_XerCD"/>
</dbReference>
<dbReference type="EMBL" id="JAEKNR010000003">
    <property type="protein sequence ID" value="MBJ7596509.1"/>
    <property type="molecule type" value="Genomic_DNA"/>
</dbReference>